<dbReference type="HAMAP" id="MF_00368">
    <property type="entry name" value="Ribosomal_bL12"/>
    <property type="match status" value="1"/>
</dbReference>
<organism evidence="7 8">
    <name type="scientific">Candidatus Nanosyncoccus alces</name>
    <dbReference type="NCBI Taxonomy" id="2171997"/>
    <lineage>
        <taxon>Bacteria</taxon>
        <taxon>Candidatus Saccharimonadota</taxon>
        <taxon>Candidatus Nanosyncoccalia</taxon>
        <taxon>Candidatus Nanosyncoccales</taxon>
        <taxon>Candidatus Nanosyncoccaceae</taxon>
        <taxon>Candidatus Nanosyncoccus</taxon>
    </lineage>
</organism>
<dbReference type="SUPFAM" id="SSF54736">
    <property type="entry name" value="ClpS-like"/>
    <property type="match status" value="1"/>
</dbReference>
<dbReference type="Pfam" id="PF16320">
    <property type="entry name" value="Ribosomal_L12_N"/>
    <property type="match status" value="1"/>
</dbReference>
<dbReference type="Gene3D" id="3.30.1390.10">
    <property type="match status" value="1"/>
</dbReference>
<dbReference type="InterPro" id="IPR036235">
    <property type="entry name" value="Ribosomal_bL12_oligo_N_sf"/>
</dbReference>
<dbReference type="GO" id="GO:0005840">
    <property type="term" value="C:ribosome"/>
    <property type="evidence" value="ECO:0007669"/>
    <property type="project" value="UniProtKB-KW"/>
</dbReference>
<dbReference type="InterPro" id="IPR014719">
    <property type="entry name" value="Ribosomal_bL12_C/ClpS-like"/>
</dbReference>
<evidence type="ECO:0000313" key="7">
    <source>
        <dbReference type="EMBL" id="RYC74437.1"/>
    </source>
</evidence>
<dbReference type="NCBIfam" id="TIGR00855">
    <property type="entry name" value="L12"/>
    <property type="match status" value="1"/>
</dbReference>
<dbReference type="RefSeq" id="WP_129735220.1">
    <property type="nucleotide sequence ID" value="NZ_PRLM01000006.1"/>
</dbReference>
<evidence type="ECO:0000256" key="3">
    <source>
        <dbReference type="ARBA" id="ARBA00023274"/>
    </source>
</evidence>
<reference evidence="7 8" key="1">
    <citation type="journal article" date="2018" name="bioRxiv">
        <title>Evidence of independent acquisition and adaption of ultra-small bacteria to human hosts across the highly diverse yet reduced genomes of the phylum Saccharibacteria.</title>
        <authorList>
            <person name="McLean J.S."/>
            <person name="Bor B."/>
            <person name="To T.T."/>
            <person name="Liu Q."/>
            <person name="Kearns K.A."/>
            <person name="Solden L.M."/>
            <person name="Wrighton K.C."/>
            <person name="He X."/>
            <person name="Shi W."/>
        </authorList>
    </citation>
    <scope>NUCLEOTIDE SEQUENCE [LARGE SCALE GENOMIC DNA]</scope>
    <source>
        <strain evidence="7 8">TM7_G3_2_Rum_HOT_351B</strain>
    </source>
</reference>
<dbReference type="InterPro" id="IPR000206">
    <property type="entry name" value="Ribosomal_bL12"/>
</dbReference>
<gene>
    <name evidence="4 7" type="primary">rplL</name>
    <name evidence="7" type="ORF">G3RUM_00592</name>
</gene>
<evidence type="ECO:0000313" key="8">
    <source>
        <dbReference type="Proteomes" id="UP001191019"/>
    </source>
</evidence>
<dbReference type="CDD" id="cd00387">
    <property type="entry name" value="Ribosomal_L7_L12"/>
    <property type="match status" value="1"/>
</dbReference>
<evidence type="ECO:0000259" key="5">
    <source>
        <dbReference type="Pfam" id="PF00542"/>
    </source>
</evidence>
<dbReference type="Gene3D" id="1.20.5.710">
    <property type="entry name" value="Single helix bin"/>
    <property type="match status" value="1"/>
</dbReference>
<comment type="subunit">
    <text evidence="4">Homodimer. Part of the ribosomal stalk of the 50S ribosomal subunit. Forms a multimeric L10(L12)X complex, where L10 forms an elongated spine to which 2 to 4 L12 dimers bind in a sequential fashion. Binds GTP-bound translation factors.</text>
</comment>
<evidence type="ECO:0000259" key="6">
    <source>
        <dbReference type="Pfam" id="PF16320"/>
    </source>
</evidence>
<dbReference type="InterPro" id="IPR013823">
    <property type="entry name" value="Ribosomal_bL12_C"/>
</dbReference>
<feature type="domain" description="Large ribosomal subunit protein bL12 C-terminal" evidence="5">
    <location>
        <begin position="58"/>
        <end position="123"/>
    </location>
</feature>
<keyword evidence="3 4" id="KW-0687">Ribonucleoprotein</keyword>
<dbReference type="PANTHER" id="PTHR45987">
    <property type="entry name" value="39S RIBOSOMAL PROTEIN L12"/>
    <property type="match status" value="1"/>
</dbReference>
<dbReference type="InterPro" id="IPR008932">
    <property type="entry name" value="Ribosomal_bL12_oligo"/>
</dbReference>
<dbReference type="Proteomes" id="UP001191019">
    <property type="component" value="Unassembled WGS sequence"/>
</dbReference>
<evidence type="ECO:0000256" key="4">
    <source>
        <dbReference type="HAMAP-Rule" id="MF_00368"/>
    </source>
</evidence>
<sequence length="124" mass="12564">MATDIKKLAEELVNMTVLEVNELKTLLKDEYGIEPVAAVAVAAGGAGDAGADEGKSEYDVVLKDAGAQKIAVIKAVKEATGLGLGEAKAIVDGAPATVKEKVAKADAEAMKKALEEAGATVELA</sequence>
<evidence type="ECO:0000256" key="1">
    <source>
        <dbReference type="ARBA" id="ARBA00007197"/>
    </source>
</evidence>
<dbReference type="SUPFAM" id="SSF48300">
    <property type="entry name" value="Ribosomal protein L7/12, oligomerisation (N-terminal) domain"/>
    <property type="match status" value="1"/>
</dbReference>
<reference evidence="7 8" key="2">
    <citation type="journal article" date="2020" name="Cell Rep.">
        <title>Acquisition and Adaptation of Ultra-small Parasitic Reduced Genome Bacteria to Mammalian Hosts.</title>
        <authorList>
            <person name="McLean J.S."/>
            <person name="Bor B."/>
            <person name="Kerns K.A."/>
            <person name="Liu Q."/>
            <person name="To T.T."/>
            <person name="Solden L."/>
            <person name="Hendrickson E.L."/>
            <person name="Wrighton K."/>
            <person name="Shi W."/>
            <person name="He X."/>
        </authorList>
    </citation>
    <scope>NUCLEOTIDE SEQUENCE [LARGE SCALE GENOMIC DNA]</scope>
    <source>
        <strain evidence="7 8">TM7_G3_2_Rum_HOT_351B</strain>
    </source>
</reference>
<comment type="caution">
    <text evidence="7">The sequence shown here is derived from an EMBL/GenBank/DDBJ whole genome shotgun (WGS) entry which is preliminary data.</text>
</comment>
<keyword evidence="8" id="KW-1185">Reference proteome</keyword>
<dbReference type="EMBL" id="PRLM01000006">
    <property type="protein sequence ID" value="RYC74437.1"/>
    <property type="molecule type" value="Genomic_DNA"/>
</dbReference>
<evidence type="ECO:0000256" key="2">
    <source>
        <dbReference type="ARBA" id="ARBA00022980"/>
    </source>
</evidence>
<accession>A0ABY0FL11</accession>
<comment type="similarity">
    <text evidence="1 4">Belongs to the bacterial ribosomal protein bL12 family.</text>
</comment>
<dbReference type="PANTHER" id="PTHR45987:SF4">
    <property type="entry name" value="LARGE RIBOSOMAL SUBUNIT PROTEIN BL12M"/>
    <property type="match status" value="1"/>
</dbReference>
<feature type="domain" description="Large ribosomal subunit protein bL12 oligomerization" evidence="6">
    <location>
        <begin position="5"/>
        <end position="50"/>
    </location>
</feature>
<dbReference type="Pfam" id="PF00542">
    <property type="entry name" value="Ribosomal_L12"/>
    <property type="match status" value="1"/>
</dbReference>
<name>A0ABY0FL11_9BACT</name>
<protein>
    <recommendedName>
        <fullName evidence="4">Large ribosomal subunit protein bL12</fullName>
    </recommendedName>
</protein>
<keyword evidence="2 4" id="KW-0689">Ribosomal protein</keyword>
<comment type="function">
    <text evidence="4">Forms part of the ribosomal stalk which helps the ribosome interact with GTP-bound translation factors. Is thus essential for accurate translation.</text>
</comment>
<proteinExistence type="inferred from homology"/>